<comment type="caution">
    <text evidence="1">The sequence shown here is derived from an EMBL/GenBank/DDBJ whole genome shotgun (WGS) entry which is preliminary data.</text>
</comment>
<protein>
    <submittedName>
        <fullName evidence="1">Uncharacterized protein</fullName>
    </submittedName>
</protein>
<name>A0ABV8DVG6_9NOCA</name>
<proteinExistence type="predicted"/>
<evidence type="ECO:0000313" key="1">
    <source>
        <dbReference type="EMBL" id="MFC3963512.1"/>
    </source>
</evidence>
<dbReference type="EMBL" id="JBHSAX010000014">
    <property type="protein sequence ID" value="MFC3963512.1"/>
    <property type="molecule type" value="Genomic_DNA"/>
</dbReference>
<gene>
    <name evidence="1" type="ORF">ACFO0B_16095</name>
</gene>
<keyword evidence="2" id="KW-1185">Reference proteome</keyword>
<reference evidence="2" key="1">
    <citation type="journal article" date="2019" name="Int. J. Syst. Evol. Microbiol.">
        <title>The Global Catalogue of Microorganisms (GCM) 10K type strain sequencing project: providing services to taxonomists for standard genome sequencing and annotation.</title>
        <authorList>
            <consortium name="The Broad Institute Genomics Platform"/>
            <consortium name="The Broad Institute Genome Sequencing Center for Infectious Disease"/>
            <person name="Wu L."/>
            <person name="Ma J."/>
        </authorList>
    </citation>
    <scope>NUCLEOTIDE SEQUENCE [LARGE SCALE GENOMIC DNA]</scope>
    <source>
        <strain evidence="2">CGMCC 4.7330</strain>
    </source>
</reference>
<evidence type="ECO:0000313" key="2">
    <source>
        <dbReference type="Proteomes" id="UP001595696"/>
    </source>
</evidence>
<dbReference type="RefSeq" id="WP_378613263.1">
    <property type="nucleotide sequence ID" value="NZ_JBHSAX010000014.1"/>
</dbReference>
<organism evidence="1 2">
    <name type="scientific">Nocardia jiangsuensis</name>
    <dbReference type="NCBI Taxonomy" id="1691563"/>
    <lineage>
        <taxon>Bacteria</taxon>
        <taxon>Bacillati</taxon>
        <taxon>Actinomycetota</taxon>
        <taxon>Actinomycetes</taxon>
        <taxon>Mycobacteriales</taxon>
        <taxon>Nocardiaceae</taxon>
        <taxon>Nocardia</taxon>
    </lineage>
</organism>
<dbReference type="Proteomes" id="UP001595696">
    <property type="component" value="Unassembled WGS sequence"/>
</dbReference>
<accession>A0ABV8DVG6</accession>
<sequence>MSAIPTEYPVTMTDGTNEYIVSSATEYVNAVYKLGHSLRSDTAAQRSGAAKTK</sequence>